<dbReference type="Proteomes" id="UP000053815">
    <property type="component" value="Unassembled WGS sequence"/>
</dbReference>
<dbReference type="EMBL" id="DF837193">
    <property type="protein sequence ID" value="GAN11763.1"/>
    <property type="molecule type" value="Genomic_DNA"/>
</dbReference>
<gene>
    <name evidence="1" type="ORF">MAM1_0904d11350</name>
</gene>
<accession>A0A0C9NAH7</accession>
<sequence>MSLPEYLSNEEERTTQPMKLFRNVNNLITGFVDDDNSNLPKDKVRRFICDNLFVDIVNELHGKIELLKDIPATG</sequence>
<dbReference type="AlphaFoldDB" id="A0A0C9NAH7"/>
<organism evidence="1">
    <name type="scientific">Mucor ambiguus</name>
    <dbReference type="NCBI Taxonomy" id="91626"/>
    <lineage>
        <taxon>Eukaryota</taxon>
        <taxon>Fungi</taxon>
        <taxon>Fungi incertae sedis</taxon>
        <taxon>Mucoromycota</taxon>
        <taxon>Mucoromycotina</taxon>
        <taxon>Mucoromycetes</taxon>
        <taxon>Mucorales</taxon>
        <taxon>Mucorineae</taxon>
        <taxon>Mucoraceae</taxon>
        <taxon>Mucor</taxon>
    </lineage>
</organism>
<proteinExistence type="predicted"/>
<evidence type="ECO:0000313" key="1">
    <source>
        <dbReference type="EMBL" id="GAN11763.1"/>
    </source>
</evidence>
<reference evidence="1" key="1">
    <citation type="submission" date="2014-09" db="EMBL/GenBank/DDBJ databases">
        <title>Draft genome sequence of an oleaginous Mucoromycotina fungus Mucor ambiguus NBRC6742.</title>
        <authorList>
            <person name="Takeda I."/>
            <person name="Yamane N."/>
            <person name="Morita T."/>
            <person name="Tamano K."/>
            <person name="Machida M."/>
            <person name="Baker S."/>
            <person name="Koike H."/>
        </authorList>
    </citation>
    <scope>NUCLEOTIDE SEQUENCE</scope>
    <source>
        <strain evidence="1">NBRC 6742</strain>
    </source>
</reference>
<name>A0A0C9NAH7_9FUNG</name>
<evidence type="ECO:0000313" key="2">
    <source>
        <dbReference type="Proteomes" id="UP000053815"/>
    </source>
</evidence>
<keyword evidence="2" id="KW-1185">Reference proteome</keyword>
<protein>
    <submittedName>
        <fullName evidence="1">Uncharacterized protein</fullName>
    </submittedName>
</protein>